<evidence type="ECO:0000313" key="3">
    <source>
        <dbReference type="EMBL" id="MBB2893541.1"/>
    </source>
</evidence>
<dbReference type="Proteomes" id="UP000559182">
    <property type="component" value="Unassembled WGS sequence"/>
</dbReference>
<gene>
    <name evidence="3" type="ORF">FHU39_003572</name>
</gene>
<reference evidence="3 4" key="1">
    <citation type="submission" date="2020-08" db="EMBL/GenBank/DDBJ databases">
        <title>Sequencing the genomes of 1000 actinobacteria strains.</title>
        <authorList>
            <person name="Klenk H.-P."/>
        </authorList>
    </citation>
    <scope>NUCLEOTIDE SEQUENCE [LARGE SCALE GENOMIC DNA]</scope>
    <source>
        <strain evidence="3 4">DSM 105369</strain>
    </source>
</reference>
<dbReference type="SUPFAM" id="SSF54292">
    <property type="entry name" value="2Fe-2S ferredoxin-like"/>
    <property type="match status" value="1"/>
</dbReference>
<dbReference type="Gene3D" id="3.10.20.440">
    <property type="entry name" value="2Fe-2S iron-sulphur cluster binding domain, sarcosine oxidase, alpha subunit, N-terminal domain"/>
    <property type="match status" value="1"/>
</dbReference>
<dbReference type="Pfam" id="PF13510">
    <property type="entry name" value="Fer2_4"/>
    <property type="match status" value="1"/>
</dbReference>
<comment type="caution">
    <text evidence="3">The sequence shown here is derived from an EMBL/GenBank/DDBJ whole genome shotgun (WGS) entry which is preliminary data.</text>
</comment>
<dbReference type="AlphaFoldDB" id="A0A839NFT5"/>
<dbReference type="GO" id="GO:0051536">
    <property type="term" value="F:iron-sulfur cluster binding"/>
    <property type="evidence" value="ECO:0007669"/>
    <property type="project" value="InterPro"/>
</dbReference>
<dbReference type="RefSeq" id="WP_183322006.1">
    <property type="nucleotide sequence ID" value="NZ_JACHVQ010000003.1"/>
</dbReference>
<organism evidence="3 4">
    <name type="scientific">Flexivirga oryzae</name>
    <dbReference type="NCBI Taxonomy" id="1794944"/>
    <lineage>
        <taxon>Bacteria</taxon>
        <taxon>Bacillati</taxon>
        <taxon>Actinomycetota</taxon>
        <taxon>Actinomycetes</taxon>
        <taxon>Micrococcales</taxon>
        <taxon>Dermacoccaceae</taxon>
        <taxon>Flexivirga</taxon>
    </lineage>
</organism>
<dbReference type="InterPro" id="IPR042204">
    <property type="entry name" value="2Fe-2S-bd_N"/>
</dbReference>
<protein>
    <recommendedName>
        <fullName evidence="5">(2Fe-2S)-binding protein</fullName>
    </recommendedName>
</protein>
<evidence type="ECO:0008006" key="5">
    <source>
        <dbReference type="Google" id="ProtNLM"/>
    </source>
</evidence>
<sequence length="135" mass="14115">MTSEQLSITLDGTRYVGVTGQTLAGVLLGAGCRSWRTSSVSRKPRGVFCGIGVCFDCIATVNDVRDVRLCQRRAVDGDVVVSQRDALPGLDTDLPRCAPPALLDPQGDGVPPALLDPRGDGVPRALLDPQGGADD</sequence>
<feature type="region of interest" description="Disordered" evidence="2">
    <location>
        <begin position="91"/>
        <end position="135"/>
    </location>
</feature>
<evidence type="ECO:0000256" key="1">
    <source>
        <dbReference type="ARBA" id="ARBA00023002"/>
    </source>
</evidence>
<keyword evidence="4" id="KW-1185">Reference proteome</keyword>
<dbReference type="EMBL" id="JACHVQ010000003">
    <property type="protein sequence ID" value="MBB2893541.1"/>
    <property type="molecule type" value="Genomic_DNA"/>
</dbReference>
<dbReference type="GO" id="GO:0016491">
    <property type="term" value="F:oxidoreductase activity"/>
    <property type="evidence" value="ECO:0007669"/>
    <property type="project" value="UniProtKB-KW"/>
</dbReference>
<evidence type="ECO:0000313" key="4">
    <source>
        <dbReference type="Proteomes" id="UP000559182"/>
    </source>
</evidence>
<keyword evidence="1" id="KW-0560">Oxidoreductase</keyword>
<proteinExistence type="predicted"/>
<accession>A0A839NFT5</accession>
<dbReference type="InterPro" id="IPR036010">
    <property type="entry name" value="2Fe-2S_ferredoxin-like_sf"/>
</dbReference>
<name>A0A839NFT5_9MICO</name>
<evidence type="ECO:0000256" key="2">
    <source>
        <dbReference type="SAM" id="MobiDB-lite"/>
    </source>
</evidence>